<dbReference type="OrthoDB" id="6431442at2759"/>
<gene>
    <name evidence="1" type="ORF">HPB48_012952</name>
</gene>
<sequence>MAPLLLDAVNESQLNEVTVLPLEGELRVKGEDTTHKSNVPLFTFATKTVPLQLAKQMPHESLLMTLRRFVSRRGNLRSHNGYSIMSFKAANKQVPKL</sequence>
<name>A0A9J6GGR4_HAELO</name>
<evidence type="ECO:0000313" key="2">
    <source>
        <dbReference type="Proteomes" id="UP000821853"/>
    </source>
</evidence>
<accession>A0A9J6GGR4</accession>
<dbReference type="VEuPathDB" id="VectorBase:HLOH_042138"/>
<comment type="caution">
    <text evidence="1">The sequence shown here is derived from an EMBL/GenBank/DDBJ whole genome shotgun (WGS) entry which is preliminary data.</text>
</comment>
<dbReference type="AlphaFoldDB" id="A0A9J6GGR4"/>
<evidence type="ECO:0000313" key="1">
    <source>
        <dbReference type="EMBL" id="KAH9374538.1"/>
    </source>
</evidence>
<dbReference type="Proteomes" id="UP000821853">
    <property type="component" value="Chromosome 5"/>
</dbReference>
<proteinExistence type="predicted"/>
<organism evidence="1 2">
    <name type="scientific">Haemaphysalis longicornis</name>
    <name type="common">Bush tick</name>
    <dbReference type="NCBI Taxonomy" id="44386"/>
    <lineage>
        <taxon>Eukaryota</taxon>
        <taxon>Metazoa</taxon>
        <taxon>Ecdysozoa</taxon>
        <taxon>Arthropoda</taxon>
        <taxon>Chelicerata</taxon>
        <taxon>Arachnida</taxon>
        <taxon>Acari</taxon>
        <taxon>Parasitiformes</taxon>
        <taxon>Ixodida</taxon>
        <taxon>Ixodoidea</taxon>
        <taxon>Ixodidae</taxon>
        <taxon>Haemaphysalinae</taxon>
        <taxon>Haemaphysalis</taxon>
    </lineage>
</organism>
<keyword evidence="2" id="KW-1185">Reference proteome</keyword>
<dbReference type="EMBL" id="JABSTR010000007">
    <property type="protein sequence ID" value="KAH9374538.1"/>
    <property type="molecule type" value="Genomic_DNA"/>
</dbReference>
<protein>
    <submittedName>
        <fullName evidence="1">Uncharacterized protein</fullName>
    </submittedName>
</protein>
<reference evidence="1 2" key="1">
    <citation type="journal article" date="2020" name="Cell">
        <title>Large-Scale Comparative Analyses of Tick Genomes Elucidate Their Genetic Diversity and Vector Capacities.</title>
        <authorList>
            <consortium name="Tick Genome and Microbiome Consortium (TIGMIC)"/>
            <person name="Jia N."/>
            <person name="Wang J."/>
            <person name="Shi W."/>
            <person name="Du L."/>
            <person name="Sun Y."/>
            <person name="Zhan W."/>
            <person name="Jiang J.F."/>
            <person name="Wang Q."/>
            <person name="Zhang B."/>
            <person name="Ji P."/>
            <person name="Bell-Sakyi L."/>
            <person name="Cui X.M."/>
            <person name="Yuan T.T."/>
            <person name="Jiang B.G."/>
            <person name="Yang W.F."/>
            <person name="Lam T.T."/>
            <person name="Chang Q.C."/>
            <person name="Ding S.J."/>
            <person name="Wang X.J."/>
            <person name="Zhu J.G."/>
            <person name="Ruan X.D."/>
            <person name="Zhao L."/>
            <person name="Wei J.T."/>
            <person name="Ye R.Z."/>
            <person name="Que T.C."/>
            <person name="Du C.H."/>
            <person name="Zhou Y.H."/>
            <person name="Cheng J.X."/>
            <person name="Dai P.F."/>
            <person name="Guo W.B."/>
            <person name="Han X.H."/>
            <person name="Huang E.J."/>
            <person name="Li L.F."/>
            <person name="Wei W."/>
            <person name="Gao Y.C."/>
            <person name="Liu J.Z."/>
            <person name="Shao H.Z."/>
            <person name="Wang X."/>
            <person name="Wang C.C."/>
            <person name="Yang T.C."/>
            <person name="Huo Q.B."/>
            <person name="Li W."/>
            <person name="Chen H.Y."/>
            <person name="Chen S.E."/>
            <person name="Zhou L.G."/>
            <person name="Ni X.B."/>
            <person name="Tian J.H."/>
            <person name="Sheng Y."/>
            <person name="Liu T."/>
            <person name="Pan Y.S."/>
            <person name="Xia L.Y."/>
            <person name="Li J."/>
            <person name="Zhao F."/>
            <person name="Cao W.C."/>
        </authorList>
    </citation>
    <scope>NUCLEOTIDE SEQUENCE [LARGE SCALE GENOMIC DNA]</scope>
    <source>
        <strain evidence="1">HaeL-2018</strain>
    </source>
</reference>